<reference evidence="1" key="1">
    <citation type="submission" date="2017-04" db="EMBL/GenBank/DDBJ databases">
        <title>Genome deletions in a multicellular cyanobacterial endosymbiont for morphological adaptation in marine diatoms.</title>
        <authorList>
            <person name="Wang Y."/>
            <person name="Gao H."/>
            <person name="Li R."/>
            <person name="Xu X."/>
        </authorList>
    </citation>
    <scope>NUCLEOTIDE SEQUENCE</scope>
    <source>
        <strain evidence="1">FACHB 800</strain>
    </source>
</reference>
<keyword evidence="2" id="KW-1185">Reference proteome</keyword>
<evidence type="ECO:0000313" key="2">
    <source>
        <dbReference type="Proteomes" id="UP000683511"/>
    </source>
</evidence>
<dbReference type="AlphaFoldDB" id="A0A975T4A4"/>
<dbReference type="KEGG" id="rsin:B6N60_00581"/>
<name>A0A975T4A4_9NOST</name>
<dbReference type="EMBL" id="CP021056">
    <property type="protein sequence ID" value="QXE21903.1"/>
    <property type="molecule type" value="Genomic_DNA"/>
</dbReference>
<evidence type="ECO:0000313" key="1">
    <source>
        <dbReference type="EMBL" id="QXE21903.1"/>
    </source>
</evidence>
<accession>A0A975T4A4</accession>
<protein>
    <submittedName>
        <fullName evidence="1">Uncharacterized protein</fullName>
    </submittedName>
</protein>
<dbReference type="Proteomes" id="UP000683511">
    <property type="component" value="Chromosome"/>
</dbReference>
<sequence>MRQITLRLYKVNLINRGQVLPYPYFWNYAKLKKPV</sequence>
<gene>
    <name evidence="1" type="ORF">B6N60_00581</name>
</gene>
<proteinExistence type="predicted"/>
<organism evidence="1 2">
    <name type="scientific">Richelia sinica FACHB-800</name>
    <dbReference type="NCBI Taxonomy" id="1357546"/>
    <lineage>
        <taxon>Bacteria</taxon>
        <taxon>Bacillati</taxon>
        <taxon>Cyanobacteriota</taxon>
        <taxon>Cyanophyceae</taxon>
        <taxon>Nostocales</taxon>
        <taxon>Nostocaceae</taxon>
        <taxon>Richelia</taxon>
    </lineage>
</organism>